<dbReference type="SUPFAM" id="SSF54637">
    <property type="entry name" value="Thioesterase/thiol ester dehydrase-isomerase"/>
    <property type="match status" value="1"/>
</dbReference>
<evidence type="ECO:0000313" key="3">
    <source>
        <dbReference type="EMBL" id="AES97574.2"/>
    </source>
</evidence>
<accession>A0A0C3XKN8</accession>
<name>G7K1I0_MEDTR</name>
<dbReference type="PANTHER" id="PTHR31793">
    <property type="entry name" value="4-HYDROXYBENZOYL-COA THIOESTERASE FAMILY MEMBER"/>
    <property type="match status" value="1"/>
</dbReference>
<evidence type="ECO:0000256" key="2">
    <source>
        <dbReference type="ARBA" id="ARBA00022801"/>
    </source>
</evidence>
<dbReference type="PaxDb" id="3880-AES97575"/>
<reference evidence="3 5" key="1">
    <citation type="journal article" date="2011" name="Nature">
        <title>The Medicago genome provides insight into the evolution of rhizobial symbioses.</title>
        <authorList>
            <person name="Young N.D."/>
            <person name="Debelle F."/>
            <person name="Oldroyd G.E."/>
            <person name="Geurts R."/>
            <person name="Cannon S.B."/>
            <person name="Udvardi M.K."/>
            <person name="Benedito V.A."/>
            <person name="Mayer K.F."/>
            <person name="Gouzy J."/>
            <person name="Schoof H."/>
            <person name="Van de Peer Y."/>
            <person name="Proost S."/>
            <person name="Cook D.R."/>
            <person name="Meyers B.C."/>
            <person name="Spannagl M."/>
            <person name="Cheung F."/>
            <person name="De Mita S."/>
            <person name="Krishnakumar V."/>
            <person name="Gundlach H."/>
            <person name="Zhou S."/>
            <person name="Mudge J."/>
            <person name="Bharti A.K."/>
            <person name="Murray J.D."/>
            <person name="Naoumkina M.A."/>
            <person name="Rosen B."/>
            <person name="Silverstein K.A."/>
            <person name="Tang H."/>
            <person name="Rombauts S."/>
            <person name="Zhao P.X."/>
            <person name="Zhou P."/>
            <person name="Barbe V."/>
            <person name="Bardou P."/>
            <person name="Bechner M."/>
            <person name="Bellec A."/>
            <person name="Berger A."/>
            <person name="Berges H."/>
            <person name="Bidwell S."/>
            <person name="Bisseling T."/>
            <person name="Choisne N."/>
            <person name="Couloux A."/>
            <person name="Denny R."/>
            <person name="Deshpande S."/>
            <person name="Dai X."/>
            <person name="Doyle J.J."/>
            <person name="Dudez A.M."/>
            <person name="Farmer A.D."/>
            <person name="Fouteau S."/>
            <person name="Franken C."/>
            <person name="Gibelin C."/>
            <person name="Gish J."/>
            <person name="Goldstein S."/>
            <person name="Gonzalez A.J."/>
            <person name="Green P.J."/>
            <person name="Hallab A."/>
            <person name="Hartog M."/>
            <person name="Hua A."/>
            <person name="Humphray S.J."/>
            <person name="Jeong D.H."/>
            <person name="Jing Y."/>
            <person name="Jocker A."/>
            <person name="Kenton S.M."/>
            <person name="Kim D.J."/>
            <person name="Klee K."/>
            <person name="Lai H."/>
            <person name="Lang C."/>
            <person name="Lin S."/>
            <person name="Macmil S.L."/>
            <person name="Magdelenat G."/>
            <person name="Matthews L."/>
            <person name="McCorrison J."/>
            <person name="Monaghan E.L."/>
            <person name="Mun J.H."/>
            <person name="Najar F.Z."/>
            <person name="Nicholson C."/>
            <person name="Noirot C."/>
            <person name="O'Bleness M."/>
            <person name="Paule C.R."/>
            <person name="Poulain J."/>
            <person name="Prion F."/>
            <person name="Qin B."/>
            <person name="Qu C."/>
            <person name="Retzel E.F."/>
            <person name="Riddle C."/>
            <person name="Sallet E."/>
            <person name="Samain S."/>
            <person name="Samson N."/>
            <person name="Sanders I."/>
            <person name="Saurat O."/>
            <person name="Scarpelli C."/>
            <person name="Schiex T."/>
            <person name="Segurens B."/>
            <person name="Severin A.J."/>
            <person name="Sherrier D.J."/>
            <person name="Shi R."/>
            <person name="Sims S."/>
            <person name="Singer S.R."/>
            <person name="Sinharoy S."/>
            <person name="Sterck L."/>
            <person name="Viollet A."/>
            <person name="Wang B.B."/>
            <person name="Wang K."/>
            <person name="Wang M."/>
            <person name="Wang X."/>
            <person name="Warfsmann J."/>
            <person name="Weissenbach J."/>
            <person name="White D.D."/>
            <person name="White J.D."/>
            <person name="Wiley G.B."/>
            <person name="Wincker P."/>
            <person name="Xing Y."/>
            <person name="Yang L."/>
            <person name="Yao Z."/>
            <person name="Ying F."/>
            <person name="Zhai J."/>
            <person name="Zhou L."/>
            <person name="Zuber A."/>
            <person name="Denarie J."/>
            <person name="Dixon R.A."/>
            <person name="May G.D."/>
            <person name="Schwartz D.C."/>
            <person name="Rogers J."/>
            <person name="Quetier F."/>
            <person name="Town C.D."/>
            <person name="Roe B.A."/>
        </authorList>
    </citation>
    <scope>NUCLEOTIDE SEQUENCE [LARGE SCALE GENOMIC DNA]</scope>
    <source>
        <strain evidence="3">A17</strain>
        <strain evidence="4 5">cv. Jemalong A17</strain>
    </source>
</reference>
<proteinExistence type="inferred from homology"/>
<comment type="similarity">
    <text evidence="1">Belongs to the 4-hydroxybenzoyl-CoA thioesterase family.</text>
</comment>
<reference evidence="4" key="3">
    <citation type="submission" date="2015-04" db="UniProtKB">
        <authorList>
            <consortium name="EnsemblPlants"/>
        </authorList>
    </citation>
    <scope>IDENTIFICATION</scope>
    <source>
        <strain evidence="4">cv. Jemalong A17</strain>
    </source>
</reference>
<dbReference type="PANTHER" id="PTHR31793:SF27">
    <property type="entry name" value="NOVEL THIOESTERASE SUPERFAMILY DOMAIN AND SAPOSIN A-TYPE DOMAIN CONTAINING PROTEIN (0610012H03RIK)"/>
    <property type="match status" value="1"/>
</dbReference>
<dbReference type="HOGENOM" id="CLU_101141_1_2_1"/>
<dbReference type="EnsemblPlants" id="AES97574">
    <property type="protein sequence ID" value="AES97574"/>
    <property type="gene ID" value="MTR_5g056230"/>
</dbReference>
<dbReference type="Pfam" id="PF13279">
    <property type="entry name" value="4HBT_2"/>
    <property type="match status" value="1"/>
</dbReference>
<keyword evidence="5" id="KW-1185">Reference proteome</keyword>
<dbReference type="GO" id="GO:0009507">
    <property type="term" value="C:chloroplast"/>
    <property type="evidence" value="ECO:0000318"/>
    <property type="project" value="GO_Central"/>
</dbReference>
<dbReference type="Gene3D" id="3.10.129.10">
    <property type="entry name" value="Hotdog Thioesterase"/>
    <property type="match status" value="1"/>
</dbReference>
<dbReference type="EMBL" id="CM001221">
    <property type="protein sequence ID" value="AES97574.2"/>
    <property type="molecule type" value="Genomic_DNA"/>
</dbReference>
<dbReference type="CDD" id="cd00586">
    <property type="entry name" value="4HBT"/>
    <property type="match status" value="1"/>
</dbReference>
<organism evidence="3 5">
    <name type="scientific">Medicago truncatula</name>
    <name type="common">Barrel medic</name>
    <name type="synonym">Medicago tribuloides</name>
    <dbReference type="NCBI Taxonomy" id="3880"/>
    <lineage>
        <taxon>Eukaryota</taxon>
        <taxon>Viridiplantae</taxon>
        <taxon>Streptophyta</taxon>
        <taxon>Embryophyta</taxon>
        <taxon>Tracheophyta</taxon>
        <taxon>Spermatophyta</taxon>
        <taxon>Magnoliopsida</taxon>
        <taxon>eudicotyledons</taxon>
        <taxon>Gunneridae</taxon>
        <taxon>Pentapetalae</taxon>
        <taxon>rosids</taxon>
        <taxon>fabids</taxon>
        <taxon>Fabales</taxon>
        <taxon>Fabaceae</taxon>
        <taxon>Papilionoideae</taxon>
        <taxon>50 kb inversion clade</taxon>
        <taxon>NPAAA clade</taxon>
        <taxon>Hologalegina</taxon>
        <taxon>IRL clade</taxon>
        <taxon>Trifolieae</taxon>
        <taxon>Medicago</taxon>
    </lineage>
</organism>
<accession>G7K1I0</accession>
<dbReference type="Proteomes" id="UP000002051">
    <property type="component" value="Chromosome 5"/>
</dbReference>
<evidence type="ECO:0000256" key="1">
    <source>
        <dbReference type="ARBA" id="ARBA00005953"/>
    </source>
</evidence>
<dbReference type="AlphaFoldDB" id="G7K1I0"/>
<dbReference type="InterPro" id="IPR050563">
    <property type="entry name" value="4-hydroxybenzoyl-CoA_TE"/>
</dbReference>
<evidence type="ECO:0000313" key="4">
    <source>
        <dbReference type="EnsemblPlants" id="AES97574"/>
    </source>
</evidence>
<sequence>MLHLFSFPCSNPASTTTFTSPFLLHTTSSHLSGKSPTSPFSRRSFNPPALRSILPASTSSSLQLFDVNESKSMCEFYDVELKVRDYEVDRYGVVNNAVYANYCQHCGDEFFKSIGINFADVIRSGDAMALSNLSLKFLAPLRSGDKFVVRVRISGISAARLYLDQFIYKLPNHKPVLEAKTTVVRLDKNYRPLRISEDMKSKIFKCIGGDDS</sequence>
<keyword evidence="2" id="KW-0378">Hydrolase</keyword>
<gene>
    <name evidence="3" type="ordered locus">MTR_5g056230</name>
</gene>
<dbReference type="OrthoDB" id="588330at2759"/>
<dbReference type="InterPro" id="IPR029069">
    <property type="entry name" value="HotDog_dom_sf"/>
</dbReference>
<dbReference type="GO" id="GO:0016297">
    <property type="term" value="F:fatty acyl-[ACP] hydrolase activity"/>
    <property type="evidence" value="ECO:0000318"/>
    <property type="project" value="GO_Central"/>
</dbReference>
<evidence type="ECO:0000313" key="5">
    <source>
        <dbReference type="Proteomes" id="UP000002051"/>
    </source>
</evidence>
<reference evidence="3 5" key="2">
    <citation type="journal article" date="2014" name="BMC Genomics">
        <title>An improved genome release (version Mt4.0) for the model legume Medicago truncatula.</title>
        <authorList>
            <person name="Tang H."/>
            <person name="Krishnakumar V."/>
            <person name="Bidwell S."/>
            <person name="Rosen B."/>
            <person name="Chan A."/>
            <person name="Zhou S."/>
            <person name="Gentzbittel L."/>
            <person name="Childs K.L."/>
            <person name="Yandell M."/>
            <person name="Gundlach H."/>
            <person name="Mayer K.F."/>
            <person name="Schwartz D.C."/>
            <person name="Town C.D."/>
        </authorList>
    </citation>
    <scope>GENOME REANNOTATION</scope>
    <source>
        <strain evidence="4 5">cv. Jemalong A17</strain>
    </source>
</reference>
<protein>
    <submittedName>
        <fullName evidence="3">Pollen thioesterase</fullName>
    </submittedName>
</protein>